<reference evidence="1" key="1">
    <citation type="journal article" date="2021" name="Proc. Natl. Acad. Sci. U.S.A.">
        <title>A Catalog of Tens of Thousands of Viruses from Human Metagenomes Reveals Hidden Associations with Chronic Diseases.</title>
        <authorList>
            <person name="Tisza M.J."/>
            <person name="Buck C.B."/>
        </authorList>
    </citation>
    <scope>NUCLEOTIDE SEQUENCE</scope>
    <source>
        <strain evidence="1">CtTBR23</strain>
    </source>
</reference>
<organism evidence="1">
    <name type="scientific">Siphoviridae sp. ctTBR23</name>
    <dbReference type="NCBI Taxonomy" id="2825515"/>
    <lineage>
        <taxon>Viruses</taxon>
        <taxon>Duplodnaviria</taxon>
        <taxon>Heunggongvirae</taxon>
        <taxon>Uroviricota</taxon>
        <taxon>Caudoviricetes</taxon>
    </lineage>
</organism>
<evidence type="ECO:0000313" key="1">
    <source>
        <dbReference type="EMBL" id="DAE00114.1"/>
    </source>
</evidence>
<sequence>MAINKVIYGTSTLIDLTADTVAADTLGKDISAHDKSGAEIIGTLESGGSTGGGDNCYIKKYSASDNDRIHGATPFTFTHNLGRIPRFINITSSTTEITAYSLNYITAIADATGIYLSYWDVSGSKNDWNELEVYSNHMSFPSNGFIGKASYVQIGNANESTIDIKVGESGNYFLNLSNRNVIIG</sequence>
<proteinExistence type="predicted"/>
<protein>
    <submittedName>
        <fullName evidence="1">Uncharacterized protein</fullName>
    </submittedName>
</protein>
<accession>A0A8S5NZG9</accession>
<dbReference type="EMBL" id="BK015299">
    <property type="protein sequence ID" value="DAE00114.1"/>
    <property type="molecule type" value="Genomic_DNA"/>
</dbReference>
<name>A0A8S5NZG9_9CAUD</name>